<feature type="transmembrane region" description="Helical" evidence="1">
    <location>
        <begin position="16"/>
        <end position="40"/>
    </location>
</feature>
<keyword evidence="1" id="KW-0472">Membrane</keyword>
<keyword evidence="1" id="KW-1133">Transmembrane helix</keyword>
<reference evidence="2" key="1">
    <citation type="journal article" date="2015" name="Proc. Natl. Acad. Sci. U.S.A.">
        <title>Networks of energetic and metabolic interactions define dynamics in microbial communities.</title>
        <authorList>
            <person name="Embree M."/>
            <person name="Liu J.K."/>
            <person name="Al-Bassam M.M."/>
            <person name="Zengler K."/>
        </authorList>
    </citation>
    <scope>NUCLEOTIDE SEQUENCE</scope>
</reference>
<proteinExistence type="predicted"/>
<gene>
    <name evidence="2" type="ORF">ASZ90_016622</name>
</gene>
<feature type="transmembrane region" description="Helical" evidence="1">
    <location>
        <begin position="52"/>
        <end position="79"/>
    </location>
</feature>
<evidence type="ECO:0000256" key="1">
    <source>
        <dbReference type="SAM" id="Phobius"/>
    </source>
</evidence>
<name>A0A0W8EKU3_9ZZZZ</name>
<keyword evidence="1" id="KW-0812">Transmembrane</keyword>
<evidence type="ECO:0000313" key="2">
    <source>
        <dbReference type="EMBL" id="KUG09249.1"/>
    </source>
</evidence>
<feature type="transmembrane region" description="Helical" evidence="1">
    <location>
        <begin position="85"/>
        <end position="114"/>
    </location>
</feature>
<accession>A0A0W8EKU3</accession>
<organism evidence="2">
    <name type="scientific">hydrocarbon metagenome</name>
    <dbReference type="NCBI Taxonomy" id="938273"/>
    <lineage>
        <taxon>unclassified sequences</taxon>
        <taxon>metagenomes</taxon>
        <taxon>ecological metagenomes</taxon>
    </lineage>
</organism>
<comment type="caution">
    <text evidence="2">The sequence shown here is derived from an EMBL/GenBank/DDBJ whole genome shotgun (WGS) entry which is preliminary data.</text>
</comment>
<dbReference type="EMBL" id="LNQE01001752">
    <property type="protein sequence ID" value="KUG09249.1"/>
    <property type="molecule type" value="Genomic_DNA"/>
</dbReference>
<sequence length="128" mass="13340">MLNSGTMSAEAKIGRILILVSVVIGILATIILGSLIMLAWPSGGMNGFGIMMVIPVWILISLVVLKLAGLALGITALYYSGKNELTMAGILAAVSSVLPPLDLIMLIGGIFCLISREANEPKMPPPPP</sequence>
<dbReference type="AlphaFoldDB" id="A0A0W8EKU3"/>
<protein>
    <submittedName>
        <fullName evidence="2">Uncharacterized protein</fullName>
    </submittedName>
</protein>